<dbReference type="Proteomes" id="UP000263268">
    <property type="component" value="Unassembled WGS sequence"/>
</dbReference>
<feature type="chain" id="PRO_5017737462" description="C1q domain-containing protein" evidence="1">
    <location>
        <begin position="23"/>
        <end position="257"/>
    </location>
</feature>
<evidence type="ECO:0008006" key="4">
    <source>
        <dbReference type="Google" id="ProtNLM"/>
    </source>
</evidence>
<evidence type="ECO:0000256" key="1">
    <source>
        <dbReference type="SAM" id="SignalP"/>
    </source>
</evidence>
<dbReference type="AlphaFoldDB" id="A0A3D6BPT4"/>
<feature type="signal peptide" evidence="1">
    <location>
        <begin position="1"/>
        <end position="22"/>
    </location>
</feature>
<dbReference type="EMBL" id="DPRK01000069">
    <property type="protein sequence ID" value="HCY80874.1"/>
    <property type="molecule type" value="Genomic_DNA"/>
</dbReference>
<organism evidence="2 3">
    <name type="scientific">Xanthomarina gelatinilytica</name>
    <dbReference type="NCBI Taxonomy" id="1137281"/>
    <lineage>
        <taxon>Bacteria</taxon>
        <taxon>Pseudomonadati</taxon>
        <taxon>Bacteroidota</taxon>
        <taxon>Flavobacteriia</taxon>
        <taxon>Flavobacteriales</taxon>
        <taxon>Flavobacteriaceae</taxon>
        <taxon>Xanthomarina</taxon>
    </lineage>
</organism>
<proteinExistence type="predicted"/>
<evidence type="ECO:0000313" key="3">
    <source>
        <dbReference type="Proteomes" id="UP000263268"/>
    </source>
</evidence>
<accession>A0A3D6BPT4</accession>
<reference evidence="2 3" key="1">
    <citation type="journal article" date="2018" name="Nat. Biotechnol.">
        <title>A standardized bacterial taxonomy based on genome phylogeny substantially revises the tree of life.</title>
        <authorList>
            <person name="Parks D.H."/>
            <person name="Chuvochina M."/>
            <person name="Waite D.W."/>
            <person name="Rinke C."/>
            <person name="Skarshewski A."/>
            <person name="Chaumeil P.A."/>
            <person name="Hugenholtz P."/>
        </authorList>
    </citation>
    <scope>NUCLEOTIDE SEQUENCE [LARGE SCALE GENOMIC DNA]</scope>
    <source>
        <strain evidence="2">UBA10227</strain>
    </source>
</reference>
<sequence>MGLQKNILFFCFFFLVSSKFFAQVGIGTTTPHDSSVLDISSSNSGVLVPRVALQSTLDTSTIINPETSLLVYNHQSMADVYPGFYFWNGSRWSRINDQANESSQLVFGEIYRTSPEERFYNYLPIEFGNLGVHQNISADSNSFLVPVSGIYRVSYAISIVMRGSNNSPVTLGFFLSTGLAPPLNPPNPPSGPAISDRIPGSYCHTRVTPLGNSSCSMTKLVYLQANQRVYLFSDSSFSIVRILPHTALMNLELIKAD</sequence>
<dbReference type="InterPro" id="IPR008983">
    <property type="entry name" value="Tumour_necrosis_fac-like_dom"/>
</dbReference>
<comment type="caution">
    <text evidence="2">The sequence shown here is derived from an EMBL/GenBank/DDBJ whole genome shotgun (WGS) entry which is preliminary data.</text>
</comment>
<evidence type="ECO:0000313" key="2">
    <source>
        <dbReference type="EMBL" id="HCY80874.1"/>
    </source>
</evidence>
<name>A0A3D6BPT4_9FLAO</name>
<keyword evidence="1" id="KW-0732">Signal</keyword>
<gene>
    <name evidence="2" type="ORF">DHV22_04340</name>
</gene>
<protein>
    <recommendedName>
        <fullName evidence="4">C1q domain-containing protein</fullName>
    </recommendedName>
</protein>
<dbReference type="Gene3D" id="2.60.120.40">
    <property type="match status" value="1"/>
</dbReference>